<dbReference type="GO" id="GO:0016878">
    <property type="term" value="F:acid-thiol ligase activity"/>
    <property type="evidence" value="ECO:0007669"/>
    <property type="project" value="UniProtKB-ARBA"/>
</dbReference>
<organism evidence="3 4">
    <name type="scientific">Pararhodobacter aggregans</name>
    <dbReference type="NCBI Taxonomy" id="404875"/>
    <lineage>
        <taxon>Bacteria</taxon>
        <taxon>Pseudomonadati</taxon>
        <taxon>Pseudomonadota</taxon>
        <taxon>Alphaproteobacteria</taxon>
        <taxon>Rhodobacterales</taxon>
        <taxon>Paracoccaceae</taxon>
        <taxon>Pararhodobacter</taxon>
    </lineage>
</organism>
<dbReference type="PANTHER" id="PTHR43767:SF1">
    <property type="entry name" value="NONRIBOSOMAL PEPTIDE SYNTHASE PES1 (EUROFUNG)-RELATED"/>
    <property type="match status" value="1"/>
</dbReference>
<keyword evidence="4" id="KW-1185">Reference proteome</keyword>
<dbReference type="InterPro" id="IPR020845">
    <property type="entry name" value="AMP-binding_CS"/>
</dbReference>
<dbReference type="SUPFAM" id="SSF56801">
    <property type="entry name" value="Acetyl-CoA synthetase-like"/>
    <property type="match status" value="1"/>
</dbReference>
<dbReference type="InterPro" id="IPR045851">
    <property type="entry name" value="AMP-bd_C_sf"/>
</dbReference>
<evidence type="ECO:0000313" key="3">
    <source>
        <dbReference type="EMBL" id="PVE45979.1"/>
    </source>
</evidence>
<accession>A0A2T7UMX0</accession>
<evidence type="ECO:0000259" key="1">
    <source>
        <dbReference type="Pfam" id="PF00501"/>
    </source>
</evidence>
<evidence type="ECO:0000313" key="4">
    <source>
        <dbReference type="Proteomes" id="UP000244810"/>
    </source>
</evidence>
<sequence>MNIADWLHRTAARSPDHPALFSGTRPCATYAGFAQQAAGLAAALQRHGVQPGDPVALYMRNQPEYLIGLFAIWWHGAVAVPVNAKLHPQEAAWIVTHSGSRLVLSDTDHAGPLAETRVGVPILTDPGAAPGDALARPAPRSQDDLAWIFYTSGTTGRPKGAMLSHGNLAAMSLAYLADVDDVQPADCMLYAAPLSHGAGLYSLVHVLRGARHCFPESGGFDGVEVLALARALERVSLFAAPTMVRRMTDAARDEAADGQGLKTVIYGGGPMYQADLARAMAQFGPRFVQIYGQGESPMTITVLDRADHGTAALPGPHIASVGRPHSTIDLRVTNDGREVPPGTPGEVELRGPTVMRGYLNDPDATARSLKDGWLSTGDIGSLDAQGYLTLTDRSKDVIISGGSNVYPREVEEILLRHPQVREASVIGVPDPEWGEIVVAVLAAGDCADLEEELDALCRDSIARFKRPKRYLRLTELPKNSYGKILKTELRRLLA</sequence>
<dbReference type="Pfam" id="PF00501">
    <property type="entry name" value="AMP-binding"/>
    <property type="match status" value="1"/>
</dbReference>
<gene>
    <name evidence="3" type="ORF">DDE23_19425</name>
</gene>
<protein>
    <submittedName>
        <fullName evidence="3">AMP-dependent synthetase</fullName>
    </submittedName>
</protein>
<dbReference type="InterPro" id="IPR020459">
    <property type="entry name" value="AMP-binding"/>
</dbReference>
<dbReference type="PROSITE" id="PS00455">
    <property type="entry name" value="AMP_BINDING"/>
    <property type="match status" value="1"/>
</dbReference>
<dbReference type="AlphaFoldDB" id="A0A2T7UMX0"/>
<dbReference type="Gene3D" id="3.30.300.30">
    <property type="match status" value="1"/>
</dbReference>
<comment type="caution">
    <text evidence="3">The sequence shown here is derived from an EMBL/GenBank/DDBJ whole genome shotgun (WGS) entry which is preliminary data.</text>
</comment>
<dbReference type="EMBL" id="QDDR01000011">
    <property type="protein sequence ID" value="PVE45979.1"/>
    <property type="molecule type" value="Genomic_DNA"/>
</dbReference>
<dbReference type="Gene3D" id="3.40.50.12780">
    <property type="entry name" value="N-terminal domain of ligase-like"/>
    <property type="match status" value="1"/>
</dbReference>
<dbReference type="Pfam" id="PF13193">
    <property type="entry name" value="AMP-binding_C"/>
    <property type="match status" value="1"/>
</dbReference>
<name>A0A2T7UMX0_9RHOB</name>
<dbReference type="PRINTS" id="PR00154">
    <property type="entry name" value="AMPBINDING"/>
</dbReference>
<feature type="domain" description="AMP-binding enzyme C-terminal" evidence="2">
    <location>
        <begin position="409"/>
        <end position="483"/>
    </location>
</feature>
<feature type="domain" description="AMP-dependent synthetase/ligase" evidence="1">
    <location>
        <begin position="8"/>
        <end position="359"/>
    </location>
</feature>
<dbReference type="InterPro" id="IPR042099">
    <property type="entry name" value="ANL_N_sf"/>
</dbReference>
<dbReference type="InterPro" id="IPR025110">
    <property type="entry name" value="AMP-bd_C"/>
</dbReference>
<dbReference type="Proteomes" id="UP000244810">
    <property type="component" value="Unassembled WGS sequence"/>
</dbReference>
<dbReference type="PANTHER" id="PTHR43767">
    <property type="entry name" value="LONG-CHAIN-FATTY-ACID--COA LIGASE"/>
    <property type="match status" value="1"/>
</dbReference>
<dbReference type="RefSeq" id="WP_107754681.1">
    <property type="nucleotide sequence ID" value="NZ_QBKF01000015.1"/>
</dbReference>
<dbReference type="InterPro" id="IPR000873">
    <property type="entry name" value="AMP-dep_synth/lig_dom"/>
</dbReference>
<reference evidence="3 4" key="1">
    <citation type="journal article" date="2011" name="Syst. Appl. Microbiol.">
        <title>Defluviimonas denitrificans gen. nov., sp. nov., and Pararhodobacter aggregans gen. nov., sp. nov., non-phototrophic Rhodobacteraceae from the biofilter of a marine aquaculture.</title>
        <authorList>
            <person name="Foesel B.U."/>
            <person name="Drake H.L."/>
            <person name="Schramm A."/>
        </authorList>
    </citation>
    <scope>NUCLEOTIDE SEQUENCE [LARGE SCALE GENOMIC DNA]</scope>
    <source>
        <strain evidence="3 4">D1-19</strain>
    </source>
</reference>
<dbReference type="InterPro" id="IPR050237">
    <property type="entry name" value="ATP-dep_AMP-bd_enzyme"/>
</dbReference>
<dbReference type="OrthoDB" id="9803968at2"/>
<evidence type="ECO:0000259" key="2">
    <source>
        <dbReference type="Pfam" id="PF13193"/>
    </source>
</evidence>
<proteinExistence type="predicted"/>